<evidence type="ECO:0000313" key="2">
    <source>
        <dbReference type="Proteomes" id="UP000524450"/>
    </source>
</evidence>
<dbReference type="RefSeq" id="WP_184637879.1">
    <property type="nucleotide sequence ID" value="NZ_JACIFZ010000002.1"/>
</dbReference>
<organism evidence="1 2">
    <name type="scientific">Variovorax guangxiensis</name>
    <dbReference type="NCBI Taxonomy" id="1775474"/>
    <lineage>
        <taxon>Bacteria</taxon>
        <taxon>Pseudomonadati</taxon>
        <taxon>Pseudomonadota</taxon>
        <taxon>Betaproteobacteria</taxon>
        <taxon>Burkholderiales</taxon>
        <taxon>Comamonadaceae</taxon>
        <taxon>Variovorax</taxon>
    </lineage>
</organism>
<comment type="caution">
    <text evidence="1">The sequence shown here is derived from an EMBL/GenBank/DDBJ whole genome shotgun (WGS) entry which is preliminary data.</text>
</comment>
<proteinExistence type="predicted"/>
<protein>
    <submittedName>
        <fullName evidence="1">Uncharacterized protein</fullName>
    </submittedName>
</protein>
<name>A0A840FJ65_9BURK</name>
<sequence length="77" mass="8444">MSKDSFSTTTSTAPVCVAGGSLQALLDWEVAVARSMLLVQRQQLEMMFAWQRSATAVLCEFRDQWVCRFGGGVPLDG</sequence>
<dbReference type="AlphaFoldDB" id="A0A840FJ65"/>
<reference evidence="1 2" key="1">
    <citation type="submission" date="2020-08" db="EMBL/GenBank/DDBJ databases">
        <title>Genomic Encyclopedia of Type Strains, Phase IV (KMG-V): Genome sequencing to study the core and pangenomes of soil and plant-associated prokaryotes.</title>
        <authorList>
            <person name="Whitman W."/>
        </authorList>
    </citation>
    <scope>NUCLEOTIDE SEQUENCE [LARGE SCALE GENOMIC DNA]</scope>
    <source>
        <strain evidence="1 2">34/80</strain>
    </source>
</reference>
<gene>
    <name evidence="1" type="ORF">GGD71_002403</name>
</gene>
<evidence type="ECO:0000313" key="1">
    <source>
        <dbReference type="EMBL" id="MBB4221643.1"/>
    </source>
</evidence>
<accession>A0A840FJ65</accession>
<dbReference type="Proteomes" id="UP000524450">
    <property type="component" value="Unassembled WGS sequence"/>
</dbReference>
<dbReference type="EMBL" id="JACIFZ010000002">
    <property type="protein sequence ID" value="MBB4221643.1"/>
    <property type="molecule type" value="Genomic_DNA"/>
</dbReference>